<comment type="caution">
    <text evidence="2">The sequence shown here is derived from an EMBL/GenBank/DDBJ whole genome shotgun (WGS) entry which is preliminary data.</text>
</comment>
<dbReference type="GO" id="GO:0015833">
    <property type="term" value="P:peptide transport"/>
    <property type="evidence" value="ECO:0007669"/>
    <property type="project" value="TreeGrafter"/>
</dbReference>
<evidence type="ECO:0000313" key="3">
    <source>
        <dbReference type="Proteomes" id="UP000242699"/>
    </source>
</evidence>
<dbReference type="PANTHER" id="PTHR30290">
    <property type="entry name" value="PERIPLASMIC BINDING COMPONENT OF ABC TRANSPORTER"/>
    <property type="match status" value="1"/>
</dbReference>
<evidence type="ECO:0000259" key="1">
    <source>
        <dbReference type="Pfam" id="PF00496"/>
    </source>
</evidence>
<dbReference type="InterPro" id="IPR039424">
    <property type="entry name" value="SBP_5"/>
</dbReference>
<gene>
    <name evidence="2" type="ORF">C7B43_05055</name>
</gene>
<dbReference type="InterPro" id="IPR000914">
    <property type="entry name" value="SBP_5_dom"/>
</dbReference>
<name>A0A2T2X843_9FIRM</name>
<accession>A0A2T2X843</accession>
<proteinExistence type="predicted"/>
<dbReference type="EMBL" id="PXYT01000008">
    <property type="protein sequence ID" value="PSR30662.1"/>
    <property type="molecule type" value="Genomic_DNA"/>
</dbReference>
<sequence length="425" mass="45630">MPAKLWPWLLLVLAFLPALLIHQPEVSMQPVVSHVFTEAIFQNPGNLDPALASNAADEEVSANIFQTLVNVSPSGAIVPGLASSVTYHGNVVTIQLRRARLPGGQPLTPDMVARALVRPLIAPVDSTKARTLLSQVVGVRRFEQGKTKYLQGVQVTGTNTLQLTLKKAVGPGFIKNLANLALAIVPVSDQTQGGTNWQFTNLIGTGGYKLTGWTLDSSLSFKKVSGSGPQSVDLLRYPTLREALLAYQNHLVNAVPLQPGQLKQLNGTELSGVEALPLPGNVSLYINGAITKKIPKVSLSQWVRAAFRGTLAPLSARYPSTLHQVTGKRAALSVWVNSSDGEAMQLAQSLHAIDPHGITVSPTSAANLSRLARSGRIAAYLGTANRFARGISVRVVPNVSFWLFSFRAPHAMVMDHQILSWHSVP</sequence>
<organism evidence="2 3">
    <name type="scientific">Sulfobacillus benefaciens</name>
    <dbReference type="NCBI Taxonomy" id="453960"/>
    <lineage>
        <taxon>Bacteria</taxon>
        <taxon>Bacillati</taxon>
        <taxon>Bacillota</taxon>
        <taxon>Clostridia</taxon>
        <taxon>Eubacteriales</taxon>
        <taxon>Clostridiales Family XVII. Incertae Sedis</taxon>
        <taxon>Sulfobacillus</taxon>
    </lineage>
</organism>
<dbReference type="GO" id="GO:1904680">
    <property type="term" value="F:peptide transmembrane transporter activity"/>
    <property type="evidence" value="ECO:0007669"/>
    <property type="project" value="TreeGrafter"/>
</dbReference>
<dbReference type="Pfam" id="PF00496">
    <property type="entry name" value="SBP_bac_5"/>
    <property type="match status" value="1"/>
</dbReference>
<dbReference type="Proteomes" id="UP000242699">
    <property type="component" value="Unassembled WGS sequence"/>
</dbReference>
<protein>
    <recommendedName>
        <fullName evidence="1">Solute-binding protein family 5 domain-containing protein</fullName>
    </recommendedName>
</protein>
<feature type="domain" description="Solute-binding protein family 5" evidence="1">
    <location>
        <begin position="77"/>
        <end position="225"/>
    </location>
</feature>
<evidence type="ECO:0000313" key="2">
    <source>
        <dbReference type="EMBL" id="PSR30662.1"/>
    </source>
</evidence>
<dbReference type="AlphaFoldDB" id="A0A2T2X843"/>
<reference evidence="2 3" key="1">
    <citation type="journal article" date="2014" name="BMC Genomics">
        <title>Comparison of environmental and isolate Sulfobacillus genomes reveals diverse carbon, sulfur, nitrogen, and hydrogen metabolisms.</title>
        <authorList>
            <person name="Justice N.B."/>
            <person name="Norman A."/>
            <person name="Brown C.T."/>
            <person name="Singh A."/>
            <person name="Thomas B.C."/>
            <person name="Banfield J.F."/>
        </authorList>
    </citation>
    <scope>NUCLEOTIDE SEQUENCE [LARGE SCALE GENOMIC DNA]</scope>
    <source>
        <strain evidence="2">AMDSBA1</strain>
    </source>
</reference>
<dbReference type="Gene3D" id="3.40.190.10">
    <property type="entry name" value="Periplasmic binding protein-like II"/>
    <property type="match status" value="1"/>
</dbReference>
<dbReference type="Gene3D" id="3.90.76.10">
    <property type="entry name" value="Dipeptide-binding Protein, Domain 1"/>
    <property type="match status" value="1"/>
</dbReference>
<dbReference type="SUPFAM" id="SSF53850">
    <property type="entry name" value="Periplasmic binding protein-like II"/>
    <property type="match status" value="1"/>
</dbReference>